<gene>
    <name evidence="2" type="ORF">L798_04416</name>
</gene>
<dbReference type="EMBL" id="KK853625">
    <property type="protein sequence ID" value="KDR04204.1"/>
    <property type="molecule type" value="Genomic_DNA"/>
</dbReference>
<accession>A0A067QF76</accession>
<dbReference type="InParanoid" id="A0A067QF76"/>
<feature type="region of interest" description="Disordered" evidence="1">
    <location>
        <begin position="1"/>
        <end position="26"/>
    </location>
</feature>
<name>A0A067QF76_ZOONE</name>
<reference evidence="2 3" key="1">
    <citation type="journal article" date="2014" name="Nat. Commun.">
        <title>Molecular traces of alternative social organization in a termite genome.</title>
        <authorList>
            <person name="Terrapon N."/>
            <person name="Li C."/>
            <person name="Robertson H.M."/>
            <person name="Ji L."/>
            <person name="Meng X."/>
            <person name="Booth W."/>
            <person name="Chen Z."/>
            <person name="Childers C.P."/>
            <person name="Glastad K.M."/>
            <person name="Gokhale K."/>
            <person name="Gowin J."/>
            <person name="Gronenberg W."/>
            <person name="Hermansen R.A."/>
            <person name="Hu H."/>
            <person name="Hunt B.G."/>
            <person name="Huylmans A.K."/>
            <person name="Khalil S.M."/>
            <person name="Mitchell R.D."/>
            <person name="Munoz-Torres M.C."/>
            <person name="Mustard J.A."/>
            <person name="Pan H."/>
            <person name="Reese J.T."/>
            <person name="Scharf M.E."/>
            <person name="Sun F."/>
            <person name="Vogel H."/>
            <person name="Xiao J."/>
            <person name="Yang W."/>
            <person name="Yang Z."/>
            <person name="Yang Z."/>
            <person name="Zhou J."/>
            <person name="Zhu J."/>
            <person name="Brent C.S."/>
            <person name="Elsik C.G."/>
            <person name="Goodisman M.A."/>
            <person name="Liberles D.A."/>
            <person name="Roe R.M."/>
            <person name="Vargo E.L."/>
            <person name="Vilcinskas A."/>
            <person name="Wang J."/>
            <person name="Bornberg-Bauer E."/>
            <person name="Korb J."/>
            <person name="Zhang G."/>
            <person name="Liebig J."/>
        </authorList>
    </citation>
    <scope>NUCLEOTIDE SEQUENCE [LARGE SCALE GENOMIC DNA]</scope>
    <source>
        <tissue evidence="2">Whole organism</tissue>
    </source>
</reference>
<keyword evidence="3" id="KW-1185">Reference proteome</keyword>
<dbReference type="Proteomes" id="UP000027135">
    <property type="component" value="Unassembled WGS sequence"/>
</dbReference>
<dbReference type="AlphaFoldDB" id="A0A067QF76"/>
<protein>
    <submittedName>
        <fullName evidence="2">Uncharacterized protein</fullName>
    </submittedName>
</protein>
<evidence type="ECO:0000256" key="1">
    <source>
        <dbReference type="SAM" id="MobiDB-lite"/>
    </source>
</evidence>
<proteinExistence type="predicted"/>
<organism evidence="2 3">
    <name type="scientific">Zootermopsis nevadensis</name>
    <name type="common">Dampwood termite</name>
    <dbReference type="NCBI Taxonomy" id="136037"/>
    <lineage>
        <taxon>Eukaryota</taxon>
        <taxon>Metazoa</taxon>
        <taxon>Ecdysozoa</taxon>
        <taxon>Arthropoda</taxon>
        <taxon>Hexapoda</taxon>
        <taxon>Insecta</taxon>
        <taxon>Pterygota</taxon>
        <taxon>Neoptera</taxon>
        <taxon>Polyneoptera</taxon>
        <taxon>Dictyoptera</taxon>
        <taxon>Blattodea</taxon>
        <taxon>Blattoidea</taxon>
        <taxon>Termitoidae</taxon>
        <taxon>Termopsidae</taxon>
        <taxon>Zootermopsis</taxon>
    </lineage>
</organism>
<evidence type="ECO:0000313" key="3">
    <source>
        <dbReference type="Proteomes" id="UP000027135"/>
    </source>
</evidence>
<sequence length="111" mass="13014">MEDHIKPVERLMTNKQQQKSQKCLHHHEDVEGSNISLKEFRLNLIQQMLEQFASAQIPSRRGWGRPSSHPPPMRLVERHFLQVRRGLQENVWSVEGPKEETAKTRKPDISV</sequence>
<evidence type="ECO:0000313" key="2">
    <source>
        <dbReference type="EMBL" id="KDR04204.1"/>
    </source>
</evidence>